<evidence type="ECO:0000259" key="4">
    <source>
        <dbReference type="Pfam" id="PF07687"/>
    </source>
</evidence>
<feature type="domain" description="Peptidase M20 dimerisation" evidence="4">
    <location>
        <begin position="195"/>
        <end position="290"/>
    </location>
</feature>
<dbReference type="Gene3D" id="3.40.630.10">
    <property type="entry name" value="Zn peptidases"/>
    <property type="match status" value="1"/>
</dbReference>
<protein>
    <submittedName>
        <fullName evidence="5">Glutamate carboxypeptidase</fullName>
    </submittedName>
</protein>
<evidence type="ECO:0000313" key="6">
    <source>
        <dbReference type="Proteomes" id="UP000256485"/>
    </source>
</evidence>
<comment type="caution">
    <text evidence="5">The sequence shown here is derived from an EMBL/GenBank/DDBJ whole genome shotgun (WGS) entry which is preliminary data.</text>
</comment>
<name>A0A3D9V297_THECX</name>
<dbReference type="Proteomes" id="UP000256485">
    <property type="component" value="Unassembled WGS sequence"/>
</dbReference>
<keyword evidence="6" id="KW-1185">Reference proteome</keyword>
<dbReference type="EMBL" id="QTUC01000001">
    <property type="protein sequence ID" value="REF35647.1"/>
    <property type="molecule type" value="Genomic_DNA"/>
</dbReference>
<dbReference type="GO" id="GO:0046872">
    <property type="term" value="F:metal ion binding"/>
    <property type="evidence" value="ECO:0007669"/>
    <property type="project" value="UniProtKB-KW"/>
</dbReference>
<evidence type="ECO:0000256" key="2">
    <source>
        <dbReference type="ARBA" id="ARBA00022801"/>
    </source>
</evidence>
<evidence type="ECO:0000256" key="3">
    <source>
        <dbReference type="PIRSR" id="PIRSR037238-1"/>
    </source>
</evidence>
<accession>A0A3D9V297</accession>
<evidence type="ECO:0000256" key="1">
    <source>
        <dbReference type="ARBA" id="ARBA00022723"/>
    </source>
</evidence>
<dbReference type="OrthoDB" id="9783294at2"/>
<dbReference type="Pfam" id="PF01546">
    <property type="entry name" value="Peptidase_M20"/>
    <property type="match status" value="1"/>
</dbReference>
<dbReference type="PANTHER" id="PTHR43808">
    <property type="entry name" value="ACETYLORNITHINE DEACETYLASE"/>
    <property type="match status" value="1"/>
</dbReference>
<dbReference type="InterPro" id="IPR017150">
    <property type="entry name" value="Pept_M20_glutamate_carboxypep"/>
</dbReference>
<dbReference type="SUPFAM" id="SSF53187">
    <property type="entry name" value="Zn-dependent exopeptidases"/>
    <property type="match status" value="1"/>
</dbReference>
<proteinExistence type="predicted"/>
<gene>
    <name evidence="5" type="ORF">DFJ64_1030</name>
</gene>
<keyword evidence="5" id="KW-0645">Protease</keyword>
<keyword evidence="5" id="KW-0121">Carboxypeptidase</keyword>
<organism evidence="5 6">
    <name type="scientific">Thermasporomyces composti</name>
    <dbReference type="NCBI Taxonomy" id="696763"/>
    <lineage>
        <taxon>Bacteria</taxon>
        <taxon>Bacillati</taxon>
        <taxon>Actinomycetota</taxon>
        <taxon>Actinomycetes</taxon>
        <taxon>Propionibacteriales</taxon>
        <taxon>Nocardioidaceae</taxon>
        <taxon>Thermasporomyces</taxon>
    </lineage>
</organism>
<keyword evidence="1" id="KW-0479">Metal-binding</keyword>
<feature type="active site" evidence="3">
    <location>
        <position position="99"/>
    </location>
</feature>
<dbReference type="Pfam" id="PF07687">
    <property type="entry name" value="M20_dimer"/>
    <property type="match status" value="1"/>
</dbReference>
<dbReference type="PANTHER" id="PTHR43808:SF9">
    <property type="entry name" value="BLL0789 PROTEIN"/>
    <property type="match status" value="1"/>
</dbReference>
<dbReference type="InterPro" id="IPR002933">
    <property type="entry name" value="Peptidase_M20"/>
</dbReference>
<feature type="active site" description="Proton acceptor" evidence="3">
    <location>
        <position position="160"/>
    </location>
</feature>
<sequence length="392" mass="41042">MTDPLPNPARLDDDLPYADLAAAAAEQLPFARERLRTYVLAESPSGDAAALAACADLILRGHREVGGRTERVPGPAGDHLVTRWGPDDGEHLMLLGHYDTVWPVGQLARMPYADDGTRISGPGTYDMKGGLVVIEAALRTLAALDIPLARQVRAVVVADEEVGSPDGGRVVREHLVGARAVLGFEPPHRRGILKTGRMGSTRVRLDVTGREAHAALDPTRGVSAIDELLDQLAAIRALVPDDGTTLLNIGRIAGGTRTNVVAGHAEAELGLRFTDLDVERAVLAKIRALAPVRQDATVSVQLLSNRPAWTAPDPNPLLDSVVAIAERLGQRLGGRPATGAGDTNFTGAAGVPTLDGFGPDGAGAHAVHESILVSSLVDRTALLAAILASPTL</sequence>
<dbReference type="InterPro" id="IPR011650">
    <property type="entry name" value="Peptidase_M20_dimer"/>
</dbReference>
<dbReference type="GO" id="GO:0004180">
    <property type="term" value="F:carboxypeptidase activity"/>
    <property type="evidence" value="ECO:0007669"/>
    <property type="project" value="UniProtKB-KW"/>
</dbReference>
<reference evidence="5 6" key="1">
    <citation type="submission" date="2018-08" db="EMBL/GenBank/DDBJ databases">
        <title>Sequencing the genomes of 1000 actinobacteria strains.</title>
        <authorList>
            <person name="Klenk H.-P."/>
        </authorList>
    </citation>
    <scope>NUCLEOTIDE SEQUENCE [LARGE SCALE GENOMIC DNA]</scope>
    <source>
        <strain evidence="5 6">DSM 22891</strain>
    </source>
</reference>
<dbReference type="Gene3D" id="3.30.70.360">
    <property type="match status" value="1"/>
</dbReference>
<keyword evidence="2" id="KW-0378">Hydrolase</keyword>
<dbReference type="PIRSF" id="PIRSF037238">
    <property type="entry name" value="Carboxypeptidase_G2"/>
    <property type="match status" value="1"/>
</dbReference>
<dbReference type="InterPro" id="IPR036264">
    <property type="entry name" value="Bact_exopeptidase_dim_dom"/>
</dbReference>
<dbReference type="RefSeq" id="WP_115849395.1">
    <property type="nucleotide sequence ID" value="NZ_QTUC01000001.1"/>
</dbReference>
<dbReference type="AlphaFoldDB" id="A0A3D9V297"/>
<evidence type="ECO:0000313" key="5">
    <source>
        <dbReference type="EMBL" id="REF35647.1"/>
    </source>
</evidence>
<dbReference type="SUPFAM" id="SSF55031">
    <property type="entry name" value="Bacterial exopeptidase dimerisation domain"/>
    <property type="match status" value="1"/>
</dbReference>
<dbReference type="InterPro" id="IPR050072">
    <property type="entry name" value="Peptidase_M20A"/>
</dbReference>